<dbReference type="EMBL" id="CP002838">
    <property type="protein sequence ID" value="AEM39640.1"/>
    <property type="molecule type" value="Genomic_DNA"/>
</dbReference>
<dbReference type="STRING" id="694429.Pyrfu_1786"/>
<protein>
    <recommendedName>
        <fullName evidence="2">nicotinate phosphoribosyltransferase</fullName>
        <ecNumber evidence="2">6.3.4.21</ecNumber>
    </recommendedName>
</protein>
<evidence type="ECO:0000256" key="1">
    <source>
        <dbReference type="ARBA" id="ARBA00004952"/>
    </source>
</evidence>
<dbReference type="RefSeq" id="WP_014027317.1">
    <property type="nucleotide sequence ID" value="NC_015931.1"/>
</dbReference>
<reference evidence="10 11" key="1">
    <citation type="journal article" date="2011" name="Stand. Genomic Sci.">
        <title>Complete genome sequence of the hyperthermophilic chemolithoautotroph Pyrolobus fumarii type strain (1A).</title>
        <authorList>
            <person name="Anderson I."/>
            <person name="Goker M."/>
            <person name="Nolan M."/>
            <person name="Lucas S."/>
            <person name="Hammon N."/>
            <person name="Deshpande S."/>
            <person name="Cheng J.F."/>
            <person name="Tapia R."/>
            <person name="Han C."/>
            <person name="Goodwin L."/>
            <person name="Pitluck S."/>
            <person name="Huntemann M."/>
            <person name="Liolios K."/>
            <person name="Ivanova N."/>
            <person name="Pagani I."/>
            <person name="Mavromatis K."/>
            <person name="Ovchinikova G."/>
            <person name="Pati A."/>
            <person name="Chen A."/>
            <person name="Palaniappan K."/>
            <person name="Land M."/>
            <person name="Hauser L."/>
            <person name="Brambilla E.M."/>
            <person name="Huber H."/>
            <person name="Yasawong M."/>
            <person name="Rohde M."/>
            <person name="Spring S."/>
            <person name="Abt B."/>
            <person name="Sikorski J."/>
            <person name="Wirth R."/>
            <person name="Detter J.C."/>
            <person name="Woyke T."/>
            <person name="Bristow J."/>
            <person name="Eisen J.A."/>
            <person name="Markowitz V."/>
            <person name="Hugenholtz P."/>
            <person name="Kyrpides N.C."/>
            <person name="Klenk H.P."/>
            <person name="Lapidus A."/>
        </authorList>
    </citation>
    <scope>NUCLEOTIDE SEQUENCE [LARGE SCALE GENOMIC DNA]</scope>
    <source>
        <strain evidence="11">DSM 11204 / 1A</strain>
    </source>
</reference>
<evidence type="ECO:0000259" key="9">
    <source>
        <dbReference type="Pfam" id="PF02749"/>
    </source>
</evidence>
<dbReference type="GeneID" id="11138975"/>
<dbReference type="Gene3D" id="3.20.20.70">
    <property type="entry name" value="Aldolase class I"/>
    <property type="match status" value="1"/>
</dbReference>
<keyword evidence="5" id="KW-0662">Pyridine nucleotide biosynthesis</keyword>
<evidence type="ECO:0000256" key="5">
    <source>
        <dbReference type="ARBA" id="ARBA00022642"/>
    </source>
</evidence>
<evidence type="ECO:0000256" key="4">
    <source>
        <dbReference type="ARBA" id="ARBA00022598"/>
    </source>
</evidence>
<dbReference type="Pfam" id="PF02749">
    <property type="entry name" value="QRPTase_N"/>
    <property type="match status" value="1"/>
</dbReference>
<name>G0ECS0_PYRF1</name>
<dbReference type="InterPro" id="IPR007229">
    <property type="entry name" value="Nic_PRibTrfase-Fam"/>
</dbReference>
<dbReference type="EC" id="6.3.4.21" evidence="2"/>
<dbReference type="HOGENOM" id="CLU_043773_0_0_2"/>
<comment type="pathway">
    <text evidence="1">Cofactor biosynthesis; NAD(+) biosynthesis; nicotinate D-ribonucleotide from nicotinate: step 1/1.</text>
</comment>
<gene>
    <name evidence="10" type="ordered locus">Pyrfu_1786</name>
</gene>
<evidence type="ECO:0000256" key="7">
    <source>
        <dbReference type="ARBA" id="ARBA00048668"/>
    </source>
</evidence>
<keyword evidence="3" id="KW-0597">Phosphoprotein</keyword>
<organism evidence="10 11">
    <name type="scientific">Pyrolobus fumarii (strain DSM 11204 / 1A)</name>
    <dbReference type="NCBI Taxonomy" id="694429"/>
    <lineage>
        <taxon>Archaea</taxon>
        <taxon>Thermoproteota</taxon>
        <taxon>Thermoprotei</taxon>
        <taxon>Desulfurococcales</taxon>
        <taxon>Pyrodictiaceae</taxon>
        <taxon>Pyrolobus</taxon>
    </lineage>
</organism>
<evidence type="ECO:0000313" key="10">
    <source>
        <dbReference type="EMBL" id="AEM39640.1"/>
    </source>
</evidence>
<evidence type="ECO:0000256" key="6">
    <source>
        <dbReference type="ARBA" id="ARBA00022679"/>
    </source>
</evidence>
<dbReference type="CDD" id="cd01571">
    <property type="entry name" value="NAPRTase_B"/>
    <property type="match status" value="1"/>
</dbReference>
<keyword evidence="6 10" id="KW-0808">Transferase</keyword>
<dbReference type="InterPro" id="IPR022412">
    <property type="entry name" value="Quinolinate_PRibosylTrfase_N"/>
</dbReference>
<dbReference type="InterPro" id="IPR053190">
    <property type="entry name" value="NAPRTase-like"/>
</dbReference>
<dbReference type="GO" id="GO:0004514">
    <property type="term" value="F:nicotinate-nucleotide diphosphorylase (carboxylating) activity"/>
    <property type="evidence" value="ECO:0007669"/>
    <property type="project" value="InterPro"/>
</dbReference>
<dbReference type="InterPro" id="IPR013785">
    <property type="entry name" value="Aldolase_TIM"/>
</dbReference>
<evidence type="ECO:0000259" key="8">
    <source>
        <dbReference type="Pfam" id="PF01729"/>
    </source>
</evidence>
<dbReference type="Proteomes" id="UP000001037">
    <property type="component" value="Chromosome"/>
</dbReference>
<dbReference type="OrthoDB" id="371831at2157"/>
<dbReference type="PANTHER" id="PTHR43202:SF1">
    <property type="entry name" value="NICOTINATE PHOSPHORIBOSYLTRANSFERASE"/>
    <property type="match status" value="1"/>
</dbReference>
<evidence type="ECO:0000256" key="3">
    <source>
        <dbReference type="ARBA" id="ARBA00022553"/>
    </source>
</evidence>
<keyword evidence="10" id="KW-0328">Glycosyltransferase</keyword>
<evidence type="ECO:0000256" key="2">
    <source>
        <dbReference type="ARBA" id="ARBA00013236"/>
    </source>
</evidence>
<dbReference type="FunCoup" id="G0ECS0">
    <property type="interactions" value="136"/>
</dbReference>
<dbReference type="AlphaFoldDB" id="G0ECS0"/>
<feature type="domain" description="Quinolinate phosphoribosyl transferase C-terminal" evidence="8">
    <location>
        <begin position="118"/>
        <end position="306"/>
    </location>
</feature>
<dbReference type="GO" id="GO:0004516">
    <property type="term" value="F:nicotinate phosphoribosyltransferase activity"/>
    <property type="evidence" value="ECO:0007669"/>
    <property type="project" value="UniProtKB-EC"/>
</dbReference>
<dbReference type="InterPro" id="IPR035809">
    <property type="entry name" value="NAPRTase_arc-type"/>
</dbReference>
<dbReference type="UniPathway" id="UPA00253">
    <property type="reaction ID" value="UER00457"/>
</dbReference>
<dbReference type="KEGG" id="pfm:Pyrfu_1786"/>
<dbReference type="InterPro" id="IPR002638">
    <property type="entry name" value="Quinolinate_PRibosylTrfase_C"/>
</dbReference>
<dbReference type="PANTHER" id="PTHR43202">
    <property type="entry name" value="NICOTINATE-NUCLEOTIDE PYROPHOSPHORYLASE"/>
    <property type="match status" value="1"/>
</dbReference>
<dbReference type="SUPFAM" id="SSF54675">
    <property type="entry name" value="Nicotinate/Quinolinate PRTase N-terminal domain-like"/>
    <property type="match status" value="1"/>
</dbReference>
<dbReference type="SUPFAM" id="SSF51690">
    <property type="entry name" value="Nicotinate/Quinolinate PRTase C-terminal domain-like"/>
    <property type="match status" value="1"/>
</dbReference>
<dbReference type="InParanoid" id="G0ECS0"/>
<keyword evidence="4 10" id="KW-0436">Ligase</keyword>
<accession>G0ECS0</accession>
<dbReference type="eggNOG" id="arCOG01481">
    <property type="taxonomic scope" value="Archaea"/>
</dbReference>
<dbReference type="PIRSF" id="PIRSF000484">
    <property type="entry name" value="NAPRT"/>
    <property type="match status" value="1"/>
</dbReference>
<keyword evidence="11" id="KW-1185">Reference proteome</keyword>
<dbReference type="Pfam" id="PF01729">
    <property type="entry name" value="QRPTase_C"/>
    <property type="match status" value="1"/>
</dbReference>
<sequence length="397" mass="44285">MGKARLYVACPDEIKRGETADIYFHRTREVIEKSGLKERSVRAEFHVYSLPQGYEWAVFAGLEEALAILEGRKVTVYALPEGTIFYPREPLMIIEGPYYEFADLETAILGVLRHATSIATKAARIKLAAGDKPVFFFGLRAVHPAIAPAVDRAAYIGGVDGVAGAAAAKYLGIKPVGTMPHALILLFGDQREAWKAFDKHVDPSVPRVTLVDTFYDERVEALMAAQTLGDKLWGVRLDTPSSRRGNMRRIVEEVRWTLDLHGYKHVKIIVSGGLDEERIKELRDIVDAFGVGTSIAFPPSIDISMDLVEVDYGSGFEPITKRGKLPGAKQLYVCGCRRIVKPWTSKPPECGKPMLVKVMEEGRIVVDLPDVKSIREYVLKQLDELVRCERVEQVFEV</sequence>
<dbReference type="NCBIfam" id="NF006415">
    <property type="entry name" value="PRK08662.1"/>
    <property type="match status" value="1"/>
</dbReference>
<dbReference type="InterPro" id="IPR037128">
    <property type="entry name" value="Quinolinate_PRibosylTase_N_sf"/>
</dbReference>
<feature type="domain" description="Quinolinate phosphoribosyl transferase N-terminal" evidence="9">
    <location>
        <begin position="21"/>
        <end position="115"/>
    </location>
</feature>
<dbReference type="InterPro" id="IPR036068">
    <property type="entry name" value="Nicotinate_pribotase-like_C"/>
</dbReference>
<dbReference type="GO" id="GO:0009435">
    <property type="term" value="P:NAD+ biosynthetic process"/>
    <property type="evidence" value="ECO:0007669"/>
    <property type="project" value="UniProtKB-UniPathway"/>
</dbReference>
<comment type="catalytic activity">
    <reaction evidence="7">
        <text>5-phospho-alpha-D-ribose 1-diphosphate + nicotinate + ATP + H2O = nicotinate beta-D-ribonucleotide + ADP + phosphate + diphosphate</text>
        <dbReference type="Rhea" id="RHEA:36163"/>
        <dbReference type="ChEBI" id="CHEBI:15377"/>
        <dbReference type="ChEBI" id="CHEBI:30616"/>
        <dbReference type="ChEBI" id="CHEBI:32544"/>
        <dbReference type="ChEBI" id="CHEBI:33019"/>
        <dbReference type="ChEBI" id="CHEBI:43474"/>
        <dbReference type="ChEBI" id="CHEBI:57502"/>
        <dbReference type="ChEBI" id="CHEBI:58017"/>
        <dbReference type="ChEBI" id="CHEBI:456216"/>
        <dbReference type="EC" id="6.3.4.21"/>
    </reaction>
</comment>
<proteinExistence type="predicted"/>
<evidence type="ECO:0000313" key="11">
    <source>
        <dbReference type="Proteomes" id="UP000001037"/>
    </source>
</evidence>
<dbReference type="Gene3D" id="3.90.1170.20">
    <property type="entry name" value="Quinolinate phosphoribosyl transferase, N-terminal domain"/>
    <property type="match status" value="1"/>
</dbReference>